<gene>
    <name evidence="9" type="ORF">SAMN02745110_00195</name>
</gene>
<feature type="transmembrane region" description="Helical" evidence="7">
    <location>
        <begin position="34"/>
        <end position="54"/>
    </location>
</feature>
<keyword evidence="3" id="KW-1003">Cell membrane</keyword>
<dbReference type="EMBL" id="FUXA01000003">
    <property type="protein sequence ID" value="SJZ37943.1"/>
    <property type="molecule type" value="Genomic_DNA"/>
</dbReference>
<keyword evidence="9" id="KW-0378">Hydrolase</keyword>
<dbReference type="GO" id="GO:0005886">
    <property type="term" value="C:plasma membrane"/>
    <property type="evidence" value="ECO:0007669"/>
    <property type="project" value="UniProtKB-SubCell"/>
</dbReference>
<accession>A0A1T4K6J2</accession>
<dbReference type="AlphaFoldDB" id="A0A1T4K6J2"/>
<proteinExistence type="inferred from homology"/>
<feature type="transmembrane region" description="Helical" evidence="7">
    <location>
        <begin position="317"/>
        <end position="334"/>
    </location>
</feature>
<feature type="transmembrane region" description="Helical" evidence="7">
    <location>
        <begin position="74"/>
        <end position="94"/>
    </location>
</feature>
<evidence type="ECO:0000256" key="6">
    <source>
        <dbReference type="ARBA" id="ARBA00023136"/>
    </source>
</evidence>
<reference evidence="9 10" key="1">
    <citation type="submission" date="2017-02" db="EMBL/GenBank/DDBJ databases">
        <authorList>
            <person name="Peterson S.W."/>
        </authorList>
    </citation>
    <scope>NUCLEOTIDE SEQUENCE [LARGE SCALE GENOMIC DNA]</scope>
    <source>
        <strain evidence="9 10">ATCC 17233</strain>
    </source>
</reference>
<keyword evidence="9" id="KW-0012">Acyltransferase</keyword>
<evidence type="ECO:0000256" key="4">
    <source>
        <dbReference type="ARBA" id="ARBA00022692"/>
    </source>
</evidence>
<feature type="transmembrane region" description="Helical" evidence="7">
    <location>
        <begin position="346"/>
        <end position="367"/>
    </location>
</feature>
<dbReference type="PANTHER" id="PTHR40074:SF2">
    <property type="entry name" value="O-ACETYLTRANSFERASE WECH"/>
    <property type="match status" value="1"/>
</dbReference>
<comment type="subcellular location">
    <subcellularLocation>
        <location evidence="1">Cell membrane</location>
        <topology evidence="1">Multi-pass membrane protein</topology>
    </subcellularLocation>
</comment>
<keyword evidence="5 7" id="KW-1133">Transmembrane helix</keyword>
<keyword evidence="4 7" id="KW-0812">Transmembrane</keyword>
<dbReference type="OrthoDB" id="3268734at2"/>
<dbReference type="Pfam" id="PF01757">
    <property type="entry name" value="Acyl_transf_3"/>
    <property type="match status" value="1"/>
</dbReference>
<feature type="transmembrane region" description="Helical" evidence="7">
    <location>
        <begin position="179"/>
        <end position="195"/>
    </location>
</feature>
<protein>
    <submittedName>
        <fullName evidence="9">Peptidoglycan/LPS O-acetylase OafA/YrhL, contains acyltransferase and SGNH-hydrolase domains</fullName>
    </submittedName>
</protein>
<keyword evidence="10" id="KW-1185">Reference proteome</keyword>
<dbReference type="Proteomes" id="UP000189857">
    <property type="component" value="Unassembled WGS sequence"/>
</dbReference>
<name>A0A1T4K6J2_9FIRM</name>
<feature type="transmembrane region" description="Helical" evidence="7">
    <location>
        <begin position="233"/>
        <end position="251"/>
    </location>
</feature>
<keyword evidence="9" id="KW-0808">Transferase</keyword>
<feature type="transmembrane region" description="Helical" evidence="7">
    <location>
        <begin position="201"/>
        <end position="221"/>
    </location>
</feature>
<evidence type="ECO:0000313" key="9">
    <source>
        <dbReference type="EMBL" id="SJZ37943.1"/>
    </source>
</evidence>
<dbReference type="PANTHER" id="PTHR40074">
    <property type="entry name" value="O-ACETYLTRANSFERASE WECH"/>
    <property type="match status" value="1"/>
</dbReference>
<sequence>MNPIILWYIALAVLLFWGTKICKRKTWNEGNMSLEHTKCFLGFCAVIVVFHHMAQRTCAGWLNPRYIRHGLDTFLTAGYPMVATFFFCSGFGLYKSLKTKPDFLRRFIPVRIIPILVPTMLTLSVYLWLRHLRKIPLRYDNPFQVNGHETLHPYVWYVPAIITMYLIFYIGFRLFKKDWAGILTVFLGLVAYTVFCIKFRYGTWWINTPHMFLVGIITAKYEKKIFESCKKFYALKLGIVIILCPILIHLVNNAGEMYFKKFHHPYNYIYAYRANLFTCIFQVLYTFCFVALYYLLSMKLRIGNKMLSFLGKFTLELYLTHGIFIHMFGYYMIYEGVKPIHYIENMPLFVLVVMGLSIPAAFILSLLDKQIGKLLRPKNKKKNGEIEPRTGEE</sequence>
<dbReference type="GO" id="GO:0009246">
    <property type="term" value="P:enterobacterial common antigen biosynthetic process"/>
    <property type="evidence" value="ECO:0007669"/>
    <property type="project" value="TreeGrafter"/>
</dbReference>
<feature type="transmembrane region" description="Helical" evidence="7">
    <location>
        <begin position="154"/>
        <end position="172"/>
    </location>
</feature>
<evidence type="ECO:0000259" key="8">
    <source>
        <dbReference type="Pfam" id="PF01757"/>
    </source>
</evidence>
<dbReference type="GO" id="GO:0016787">
    <property type="term" value="F:hydrolase activity"/>
    <property type="evidence" value="ECO:0007669"/>
    <property type="project" value="UniProtKB-KW"/>
</dbReference>
<feature type="transmembrane region" description="Helical" evidence="7">
    <location>
        <begin position="6"/>
        <end position="22"/>
    </location>
</feature>
<keyword evidence="6 7" id="KW-0472">Membrane</keyword>
<evidence type="ECO:0000256" key="3">
    <source>
        <dbReference type="ARBA" id="ARBA00022475"/>
    </source>
</evidence>
<evidence type="ECO:0000256" key="5">
    <source>
        <dbReference type="ARBA" id="ARBA00022989"/>
    </source>
</evidence>
<dbReference type="InterPro" id="IPR002656">
    <property type="entry name" value="Acyl_transf_3_dom"/>
</dbReference>
<evidence type="ECO:0000256" key="7">
    <source>
        <dbReference type="SAM" id="Phobius"/>
    </source>
</evidence>
<organism evidence="9 10">
    <name type="scientific">Eubacterium ruminantium</name>
    <dbReference type="NCBI Taxonomy" id="42322"/>
    <lineage>
        <taxon>Bacteria</taxon>
        <taxon>Bacillati</taxon>
        <taxon>Bacillota</taxon>
        <taxon>Clostridia</taxon>
        <taxon>Eubacteriales</taxon>
        <taxon>Eubacteriaceae</taxon>
        <taxon>Eubacterium</taxon>
    </lineage>
</organism>
<evidence type="ECO:0000256" key="1">
    <source>
        <dbReference type="ARBA" id="ARBA00004651"/>
    </source>
</evidence>
<dbReference type="GO" id="GO:0016413">
    <property type="term" value="F:O-acetyltransferase activity"/>
    <property type="evidence" value="ECO:0007669"/>
    <property type="project" value="TreeGrafter"/>
</dbReference>
<feature type="transmembrane region" description="Helical" evidence="7">
    <location>
        <begin position="271"/>
        <end position="296"/>
    </location>
</feature>
<dbReference type="RefSeq" id="WP_078785875.1">
    <property type="nucleotide sequence ID" value="NZ_FMTO01000002.1"/>
</dbReference>
<comment type="similarity">
    <text evidence="2">Belongs to the acyltransferase 3 family.</text>
</comment>
<evidence type="ECO:0000256" key="2">
    <source>
        <dbReference type="ARBA" id="ARBA00007400"/>
    </source>
</evidence>
<feature type="transmembrane region" description="Helical" evidence="7">
    <location>
        <begin position="106"/>
        <end position="129"/>
    </location>
</feature>
<evidence type="ECO:0000313" key="10">
    <source>
        <dbReference type="Proteomes" id="UP000189857"/>
    </source>
</evidence>
<feature type="domain" description="Acyltransferase 3" evidence="8">
    <location>
        <begin position="42"/>
        <end position="365"/>
    </location>
</feature>